<gene>
    <name evidence="2" type="ORF">EV646_104520</name>
</gene>
<feature type="domain" description="N-acetyltransferase" evidence="1">
    <location>
        <begin position="9"/>
        <end position="193"/>
    </location>
</feature>
<keyword evidence="2" id="KW-0808">Transferase</keyword>
<dbReference type="PROSITE" id="PS51186">
    <property type="entry name" value="GNAT"/>
    <property type="match status" value="1"/>
</dbReference>
<name>A0A4R2IWS6_9ACTN</name>
<sequence>MQASYREPVDVRPAEPGSWDDVAAVMGERGDPARCFCQYFRLRGQQWSAATRETNRRDLRAQVRSGDLPPGVLAYDDNAPVGWCAVAPRTAYPRVLASPSWRTDHPDAWVITCFVVPVGHRRQGVAGELARGAVEFARTYGAQTVEGCAVDTAQASGVSSADLYRGPLNVFLDAGFKEVGRTNPRWVLVRRTL</sequence>
<dbReference type="EMBL" id="SLWR01000004">
    <property type="protein sequence ID" value="TCO48698.1"/>
    <property type="molecule type" value="Genomic_DNA"/>
</dbReference>
<dbReference type="GO" id="GO:0016747">
    <property type="term" value="F:acyltransferase activity, transferring groups other than amino-acyl groups"/>
    <property type="evidence" value="ECO:0007669"/>
    <property type="project" value="InterPro"/>
</dbReference>
<dbReference type="AlphaFoldDB" id="A0A4R2IWS6"/>
<evidence type="ECO:0000259" key="1">
    <source>
        <dbReference type="PROSITE" id="PS51186"/>
    </source>
</evidence>
<proteinExistence type="predicted"/>
<comment type="caution">
    <text evidence="2">The sequence shown here is derived from an EMBL/GenBank/DDBJ whole genome shotgun (WGS) entry which is preliminary data.</text>
</comment>
<dbReference type="InterPro" id="IPR016181">
    <property type="entry name" value="Acyl_CoA_acyltransferase"/>
</dbReference>
<dbReference type="Gene3D" id="3.40.630.30">
    <property type="match status" value="1"/>
</dbReference>
<dbReference type="CDD" id="cd04301">
    <property type="entry name" value="NAT_SF"/>
    <property type="match status" value="1"/>
</dbReference>
<evidence type="ECO:0000313" key="2">
    <source>
        <dbReference type="EMBL" id="TCO48698.1"/>
    </source>
</evidence>
<dbReference type="Proteomes" id="UP000295573">
    <property type="component" value="Unassembled WGS sequence"/>
</dbReference>
<keyword evidence="3" id="KW-1185">Reference proteome</keyword>
<evidence type="ECO:0000313" key="3">
    <source>
        <dbReference type="Proteomes" id="UP000295573"/>
    </source>
</evidence>
<dbReference type="Pfam" id="PF00583">
    <property type="entry name" value="Acetyltransf_1"/>
    <property type="match status" value="1"/>
</dbReference>
<protein>
    <submittedName>
        <fullName evidence="2">Acetyltransferase (GNAT) family protein</fullName>
    </submittedName>
</protein>
<organism evidence="2 3">
    <name type="scientific">Kribbella antiqua</name>
    <dbReference type="NCBI Taxonomy" id="2512217"/>
    <lineage>
        <taxon>Bacteria</taxon>
        <taxon>Bacillati</taxon>
        <taxon>Actinomycetota</taxon>
        <taxon>Actinomycetes</taxon>
        <taxon>Propionibacteriales</taxon>
        <taxon>Kribbellaceae</taxon>
        <taxon>Kribbella</taxon>
    </lineage>
</organism>
<accession>A0A4R2IWS6</accession>
<reference evidence="2 3" key="1">
    <citation type="journal article" date="2015" name="Stand. Genomic Sci.">
        <title>Genomic Encyclopedia of Bacterial and Archaeal Type Strains, Phase III: the genomes of soil and plant-associated and newly described type strains.</title>
        <authorList>
            <person name="Whitman W.B."/>
            <person name="Woyke T."/>
            <person name="Klenk H.P."/>
            <person name="Zhou Y."/>
            <person name="Lilburn T.G."/>
            <person name="Beck B.J."/>
            <person name="De Vos P."/>
            <person name="Vandamme P."/>
            <person name="Eisen J.A."/>
            <person name="Garrity G."/>
            <person name="Hugenholtz P."/>
            <person name="Kyrpides N.C."/>
        </authorList>
    </citation>
    <scope>NUCLEOTIDE SEQUENCE [LARGE SCALE GENOMIC DNA]</scope>
    <source>
        <strain evidence="2 3">VKM Ac-2541</strain>
    </source>
</reference>
<dbReference type="SUPFAM" id="SSF55729">
    <property type="entry name" value="Acyl-CoA N-acyltransferases (Nat)"/>
    <property type="match status" value="1"/>
</dbReference>
<dbReference type="InterPro" id="IPR000182">
    <property type="entry name" value="GNAT_dom"/>
</dbReference>